<name>A0A0J6SZQ6_9HYPH</name>
<dbReference type="PRINTS" id="PR00080">
    <property type="entry name" value="SDRFAMILY"/>
</dbReference>
<dbReference type="SUPFAM" id="SSF51735">
    <property type="entry name" value="NAD(P)-binding Rossmann-fold domains"/>
    <property type="match status" value="1"/>
</dbReference>
<dbReference type="GO" id="GO:0016491">
    <property type="term" value="F:oxidoreductase activity"/>
    <property type="evidence" value="ECO:0007669"/>
    <property type="project" value="UniProtKB-KW"/>
</dbReference>
<dbReference type="InterPro" id="IPR002347">
    <property type="entry name" value="SDR_fam"/>
</dbReference>
<dbReference type="Proteomes" id="UP000035929">
    <property type="component" value="Unassembled WGS sequence"/>
</dbReference>
<evidence type="ECO:0000313" key="4">
    <source>
        <dbReference type="EMBL" id="KMO39219.1"/>
    </source>
</evidence>
<dbReference type="Gene3D" id="3.40.50.720">
    <property type="entry name" value="NAD(P)-binding Rossmann-like Domain"/>
    <property type="match status" value="1"/>
</dbReference>
<dbReference type="InterPro" id="IPR020904">
    <property type="entry name" value="Sc_DH/Rdtase_CS"/>
</dbReference>
<accession>A0A0J6SZQ6</accession>
<dbReference type="PRINTS" id="PR00081">
    <property type="entry name" value="GDHRDH"/>
</dbReference>
<evidence type="ECO:0000256" key="1">
    <source>
        <dbReference type="ARBA" id="ARBA00006484"/>
    </source>
</evidence>
<comment type="similarity">
    <text evidence="1 3">Belongs to the short-chain dehydrogenases/reductases (SDR) family.</text>
</comment>
<dbReference type="PANTHER" id="PTHR44169">
    <property type="entry name" value="NADPH-DEPENDENT 1-ACYLDIHYDROXYACETONE PHOSPHATE REDUCTASE"/>
    <property type="match status" value="1"/>
</dbReference>
<protein>
    <submittedName>
        <fullName evidence="4">Short-chain dehydrogenase</fullName>
    </submittedName>
</protein>
<dbReference type="OrthoDB" id="9810734at2"/>
<keyword evidence="2" id="KW-0560">Oxidoreductase</keyword>
<comment type="caution">
    <text evidence="4">The sequence shown here is derived from an EMBL/GenBank/DDBJ whole genome shotgun (WGS) entry which is preliminary data.</text>
</comment>
<sequence length="239" mass="24602">MSLQNKVVLVTGANRGIGAAVVREFLKADVAKVYAAARSVASLPDFGDRRVVPLQLDVTSDASVAAAAGTATDLDILVNNAGTMAFGDWIATSQEAVEADMNVNYYGTLRVVRAFLPHLTGRGSGTIANVVSVVGLAPVPLLAGYSASKAALQSLTQGLRGTLAKSGVTVVGIYPGPIDTDLARDMPMEKASPEHAAANIVRGLAEGQTSIFPDLTAQQIGQLWSQTGPQLEAAMQAGG</sequence>
<dbReference type="Pfam" id="PF00106">
    <property type="entry name" value="adh_short"/>
    <property type="match status" value="1"/>
</dbReference>
<evidence type="ECO:0000313" key="5">
    <source>
        <dbReference type="Proteomes" id="UP000035929"/>
    </source>
</evidence>
<dbReference type="RefSeq" id="WP_048462717.1">
    <property type="nucleotide sequence ID" value="NZ_LABX01000034.1"/>
</dbReference>
<organism evidence="4 5">
    <name type="scientific">Methylobacterium aquaticum</name>
    <dbReference type="NCBI Taxonomy" id="270351"/>
    <lineage>
        <taxon>Bacteria</taxon>
        <taxon>Pseudomonadati</taxon>
        <taxon>Pseudomonadota</taxon>
        <taxon>Alphaproteobacteria</taxon>
        <taxon>Hyphomicrobiales</taxon>
        <taxon>Methylobacteriaceae</taxon>
        <taxon>Methylobacterium</taxon>
    </lineage>
</organism>
<dbReference type="AlphaFoldDB" id="A0A0J6SZQ6"/>
<evidence type="ECO:0000256" key="3">
    <source>
        <dbReference type="RuleBase" id="RU000363"/>
    </source>
</evidence>
<dbReference type="NCBIfam" id="NF006118">
    <property type="entry name" value="PRK08264.1-4"/>
    <property type="match status" value="1"/>
</dbReference>
<reference evidence="4 5" key="1">
    <citation type="submission" date="2015-03" db="EMBL/GenBank/DDBJ databases">
        <title>Genome sequencing of Methylobacterium aquaticum DSM16371 type strain.</title>
        <authorList>
            <person name="Chaudhry V."/>
            <person name="Patil P.B."/>
        </authorList>
    </citation>
    <scope>NUCLEOTIDE SEQUENCE [LARGE SCALE GENOMIC DNA]</scope>
    <source>
        <strain evidence="4 5">DSM 16371</strain>
    </source>
</reference>
<dbReference type="InterPro" id="IPR036291">
    <property type="entry name" value="NAD(P)-bd_dom_sf"/>
</dbReference>
<proteinExistence type="inferred from homology"/>
<gene>
    <name evidence="4" type="ORF">VP06_04890</name>
</gene>
<dbReference type="PATRIC" id="fig|270351.6.peg.5042"/>
<dbReference type="EMBL" id="LABX01000034">
    <property type="protein sequence ID" value="KMO39219.1"/>
    <property type="molecule type" value="Genomic_DNA"/>
</dbReference>
<dbReference type="PROSITE" id="PS00061">
    <property type="entry name" value="ADH_SHORT"/>
    <property type="match status" value="1"/>
</dbReference>
<evidence type="ECO:0000256" key="2">
    <source>
        <dbReference type="ARBA" id="ARBA00023002"/>
    </source>
</evidence>
<dbReference type="PANTHER" id="PTHR44169:SF6">
    <property type="entry name" value="NADPH-DEPENDENT 1-ACYLDIHYDROXYACETONE PHOSPHATE REDUCTASE"/>
    <property type="match status" value="1"/>
</dbReference>